<evidence type="ECO:0000313" key="6">
    <source>
        <dbReference type="Proteomes" id="UP001152888"/>
    </source>
</evidence>
<dbReference type="SMART" id="SM00248">
    <property type="entry name" value="ANK"/>
    <property type="match status" value="12"/>
</dbReference>
<dbReference type="PROSITE" id="PS50297">
    <property type="entry name" value="ANK_REP_REGION"/>
    <property type="match status" value="8"/>
</dbReference>
<feature type="domain" description="SOCS box" evidence="4">
    <location>
        <begin position="523"/>
        <end position="572"/>
    </location>
</feature>
<evidence type="ECO:0000256" key="2">
    <source>
        <dbReference type="ARBA" id="ARBA00023043"/>
    </source>
</evidence>
<dbReference type="InterPro" id="IPR001496">
    <property type="entry name" value="SOCS_box"/>
</dbReference>
<name>A0A9P0NVJ8_ACAOB</name>
<evidence type="ECO:0000313" key="5">
    <source>
        <dbReference type="EMBL" id="CAH1955831.1"/>
    </source>
</evidence>
<reference evidence="5" key="1">
    <citation type="submission" date="2022-03" db="EMBL/GenBank/DDBJ databases">
        <authorList>
            <person name="Sayadi A."/>
        </authorList>
    </citation>
    <scope>NUCLEOTIDE SEQUENCE</scope>
</reference>
<dbReference type="Pfam" id="PF13637">
    <property type="entry name" value="Ank_4"/>
    <property type="match status" value="1"/>
</dbReference>
<dbReference type="PRINTS" id="PR01415">
    <property type="entry name" value="ANKYRIN"/>
</dbReference>
<evidence type="ECO:0000256" key="3">
    <source>
        <dbReference type="PROSITE-ProRule" id="PRU00023"/>
    </source>
</evidence>
<evidence type="ECO:0000259" key="4">
    <source>
        <dbReference type="PROSITE" id="PS50225"/>
    </source>
</evidence>
<dbReference type="OrthoDB" id="194358at2759"/>
<protein>
    <recommendedName>
        <fullName evidence="4">SOCS box domain-containing protein</fullName>
    </recommendedName>
</protein>
<feature type="repeat" description="ANK" evidence="3">
    <location>
        <begin position="440"/>
        <end position="472"/>
    </location>
</feature>
<accession>A0A9P0NVJ8</accession>
<proteinExistence type="predicted"/>
<dbReference type="SMART" id="SM00969">
    <property type="entry name" value="SOCS_box"/>
    <property type="match status" value="1"/>
</dbReference>
<dbReference type="InterPro" id="IPR002110">
    <property type="entry name" value="Ankyrin_rpt"/>
</dbReference>
<dbReference type="InterPro" id="IPR036770">
    <property type="entry name" value="Ankyrin_rpt-contain_sf"/>
</dbReference>
<dbReference type="Proteomes" id="UP001152888">
    <property type="component" value="Unassembled WGS sequence"/>
</dbReference>
<feature type="repeat" description="ANK" evidence="3">
    <location>
        <begin position="403"/>
        <end position="440"/>
    </location>
</feature>
<feature type="repeat" description="ANK" evidence="3">
    <location>
        <begin position="241"/>
        <end position="273"/>
    </location>
</feature>
<dbReference type="Gene3D" id="1.25.40.20">
    <property type="entry name" value="Ankyrin repeat-containing domain"/>
    <property type="match status" value="4"/>
</dbReference>
<comment type="caution">
    <text evidence="5">The sequence shown here is derived from an EMBL/GenBank/DDBJ whole genome shotgun (WGS) entry which is preliminary data.</text>
</comment>
<evidence type="ECO:0000256" key="1">
    <source>
        <dbReference type="ARBA" id="ARBA00022737"/>
    </source>
</evidence>
<dbReference type="AlphaFoldDB" id="A0A9P0NVJ8"/>
<feature type="repeat" description="ANK" evidence="3">
    <location>
        <begin position="39"/>
        <end position="71"/>
    </location>
</feature>
<dbReference type="PROSITE" id="PS50225">
    <property type="entry name" value="SOCS"/>
    <property type="match status" value="1"/>
</dbReference>
<dbReference type="Pfam" id="PF07525">
    <property type="entry name" value="SOCS_box"/>
    <property type="match status" value="1"/>
</dbReference>
<feature type="repeat" description="ANK" evidence="3">
    <location>
        <begin position="336"/>
        <end position="368"/>
    </location>
</feature>
<keyword evidence="2 3" id="KW-0040">ANK repeat</keyword>
<dbReference type="PANTHER" id="PTHR24173">
    <property type="entry name" value="ANKYRIN REPEAT CONTAINING"/>
    <property type="match status" value="1"/>
</dbReference>
<feature type="repeat" description="ANK" evidence="3">
    <location>
        <begin position="307"/>
        <end position="339"/>
    </location>
</feature>
<feature type="repeat" description="ANK" evidence="3">
    <location>
        <begin position="207"/>
        <end position="239"/>
    </location>
</feature>
<feature type="repeat" description="ANK" evidence="3">
    <location>
        <begin position="171"/>
        <end position="203"/>
    </location>
</feature>
<dbReference type="SUPFAM" id="SSF48403">
    <property type="entry name" value="Ankyrin repeat"/>
    <property type="match status" value="2"/>
</dbReference>
<gene>
    <name evidence="5" type="ORF">ACAOBT_LOCUS1277</name>
</gene>
<sequence>MDSKERPDELLMQAIYENDVNFISCFLTRGININKICRNGMTPLGAAAQTGNLSVLKALIEYHSSTLNLDHQNDNCKPQYLNLNTDCQKKYKNIGYFVVCRDVEENEFGDGPTPDGMEALEWDMEVNDPQAEEPSEDSPESNIYKWYANILTRTSIVLESPEKDISRLDRHGQGVIHYAVNSGNIEVLEYLLATMGNALSLDQPDICNFSPLHSASANGHAEMVKWLIKKGADVNAVGGRHRHTPLHVSARSGNLDVIKALVEGGANINEADTEGRTVLTLAVSQGNEECVKYLLDLGARVNHEEHGEITALRLAVFGGNVPVVRLLLEKGARIVHSHHLMHSAVMNNSLEIIQMLLESGGLVNARDDEGGTPLMVACSRKNIPLARYLISRGADANHVSHVDGKTALHVCAMEVRESKAASQLVELLVTNGADMNFSSYQGLPLHYSIVMDNKAVATKMVQLGADVNLKDERIIFDALSFAMRYADLELVKMIIFAGFKLSNMRCDPWQMRKEQIDAKCEFLHYVKTNPLSLKELSRIVVRRQLGCRDLLGSLAKLPLPPIIQKYIALEIL</sequence>
<feature type="repeat" description="ANK" evidence="3">
    <location>
        <begin position="369"/>
        <end position="401"/>
    </location>
</feature>
<organism evidence="5 6">
    <name type="scientific">Acanthoscelides obtectus</name>
    <name type="common">Bean weevil</name>
    <name type="synonym">Bruchus obtectus</name>
    <dbReference type="NCBI Taxonomy" id="200917"/>
    <lineage>
        <taxon>Eukaryota</taxon>
        <taxon>Metazoa</taxon>
        <taxon>Ecdysozoa</taxon>
        <taxon>Arthropoda</taxon>
        <taxon>Hexapoda</taxon>
        <taxon>Insecta</taxon>
        <taxon>Pterygota</taxon>
        <taxon>Neoptera</taxon>
        <taxon>Endopterygota</taxon>
        <taxon>Coleoptera</taxon>
        <taxon>Polyphaga</taxon>
        <taxon>Cucujiformia</taxon>
        <taxon>Chrysomeloidea</taxon>
        <taxon>Chrysomelidae</taxon>
        <taxon>Bruchinae</taxon>
        <taxon>Bruchini</taxon>
        <taxon>Acanthoscelides</taxon>
    </lineage>
</organism>
<keyword evidence="6" id="KW-1185">Reference proteome</keyword>
<feature type="repeat" description="ANK" evidence="3">
    <location>
        <begin position="274"/>
        <end position="306"/>
    </location>
</feature>
<keyword evidence="1" id="KW-0677">Repeat</keyword>
<dbReference type="Pfam" id="PF12796">
    <property type="entry name" value="Ank_2"/>
    <property type="match status" value="3"/>
</dbReference>
<dbReference type="EMBL" id="CAKOFQ010006663">
    <property type="protein sequence ID" value="CAH1955831.1"/>
    <property type="molecule type" value="Genomic_DNA"/>
</dbReference>
<dbReference type="CDD" id="cd03716">
    <property type="entry name" value="SOCS_ASB_like"/>
    <property type="match status" value="1"/>
</dbReference>
<dbReference type="PANTHER" id="PTHR24173:SF74">
    <property type="entry name" value="ANKYRIN REPEAT DOMAIN-CONTAINING PROTEIN 16"/>
    <property type="match status" value="1"/>
</dbReference>
<dbReference type="PROSITE" id="PS50088">
    <property type="entry name" value="ANK_REPEAT"/>
    <property type="match status" value="10"/>
</dbReference>